<keyword evidence="5" id="KW-1185">Reference proteome</keyword>
<dbReference type="SMART" id="SM00823">
    <property type="entry name" value="PKS_PP"/>
    <property type="match status" value="1"/>
</dbReference>
<dbReference type="InterPro" id="IPR036736">
    <property type="entry name" value="ACP-like_sf"/>
</dbReference>
<dbReference type="PROSITE" id="PS00012">
    <property type="entry name" value="PHOSPHOPANTETHEINE"/>
    <property type="match status" value="1"/>
</dbReference>
<evidence type="ECO:0000259" key="3">
    <source>
        <dbReference type="PROSITE" id="PS50075"/>
    </source>
</evidence>
<name>A0ABV9Y8V0_9PSEU</name>
<proteinExistence type="predicted"/>
<evidence type="ECO:0000313" key="5">
    <source>
        <dbReference type="Proteomes" id="UP001595833"/>
    </source>
</evidence>
<dbReference type="Proteomes" id="UP001595833">
    <property type="component" value="Unassembled WGS sequence"/>
</dbReference>
<dbReference type="InterPro" id="IPR006162">
    <property type="entry name" value="Ppantetheine_attach_site"/>
</dbReference>
<dbReference type="PROSITE" id="PS50075">
    <property type="entry name" value="CARRIER"/>
    <property type="match status" value="1"/>
</dbReference>
<evidence type="ECO:0000256" key="1">
    <source>
        <dbReference type="ARBA" id="ARBA00022450"/>
    </source>
</evidence>
<dbReference type="RefSeq" id="WP_344037579.1">
    <property type="nucleotide sequence ID" value="NZ_BAAAKE010000008.1"/>
</dbReference>
<protein>
    <submittedName>
        <fullName evidence="4">Acyl carrier protein</fullName>
    </submittedName>
</protein>
<accession>A0ABV9Y8V0</accession>
<dbReference type="EMBL" id="JBHSJB010000031">
    <property type="protein sequence ID" value="MFC5058117.1"/>
    <property type="molecule type" value="Genomic_DNA"/>
</dbReference>
<organism evidence="4 5">
    <name type="scientific">Saccharothrix xinjiangensis</name>
    <dbReference type="NCBI Taxonomy" id="204798"/>
    <lineage>
        <taxon>Bacteria</taxon>
        <taxon>Bacillati</taxon>
        <taxon>Actinomycetota</taxon>
        <taxon>Actinomycetes</taxon>
        <taxon>Pseudonocardiales</taxon>
        <taxon>Pseudonocardiaceae</taxon>
        <taxon>Saccharothrix</taxon>
    </lineage>
</organism>
<keyword evidence="2" id="KW-0597">Phosphoprotein</keyword>
<comment type="caution">
    <text evidence="4">The sequence shown here is derived from an EMBL/GenBank/DDBJ whole genome shotgun (WGS) entry which is preliminary data.</text>
</comment>
<dbReference type="Gene3D" id="1.10.1200.10">
    <property type="entry name" value="ACP-like"/>
    <property type="match status" value="1"/>
</dbReference>
<evidence type="ECO:0000256" key="2">
    <source>
        <dbReference type="ARBA" id="ARBA00022553"/>
    </source>
</evidence>
<reference evidence="5" key="1">
    <citation type="journal article" date="2019" name="Int. J. Syst. Evol. Microbiol.">
        <title>The Global Catalogue of Microorganisms (GCM) 10K type strain sequencing project: providing services to taxonomists for standard genome sequencing and annotation.</title>
        <authorList>
            <consortium name="The Broad Institute Genomics Platform"/>
            <consortium name="The Broad Institute Genome Sequencing Center for Infectious Disease"/>
            <person name="Wu L."/>
            <person name="Ma J."/>
        </authorList>
    </citation>
    <scope>NUCLEOTIDE SEQUENCE [LARGE SCALE GENOMIC DNA]</scope>
    <source>
        <strain evidence="5">KCTC 12848</strain>
    </source>
</reference>
<dbReference type="SUPFAM" id="SSF47336">
    <property type="entry name" value="ACP-like"/>
    <property type="match status" value="1"/>
</dbReference>
<dbReference type="InterPro" id="IPR009081">
    <property type="entry name" value="PP-bd_ACP"/>
</dbReference>
<feature type="domain" description="Carrier" evidence="3">
    <location>
        <begin position="4"/>
        <end position="82"/>
    </location>
</feature>
<gene>
    <name evidence="4" type="ORF">ACFPFM_30775</name>
</gene>
<keyword evidence="1" id="KW-0596">Phosphopantetheine</keyword>
<dbReference type="Pfam" id="PF00550">
    <property type="entry name" value="PP-binding"/>
    <property type="match status" value="1"/>
</dbReference>
<sequence>MSDVTMEDLMRVLAEAAGDVETADVAAADVPDTSFEDLGYDSLALIETAARLKRDFGVVLSDDDVVELSTPRSLLELVNRPG</sequence>
<evidence type="ECO:0000313" key="4">
    <source>
        <dbReference type="EMBL" id="MFC5058117.1"/>
    </source>
</evidence>
<dbReference type="InterPro" id="IPR020806">
    <property type="entry name" value="PKS_PP-bd"/>
</dbReference>